<reference evidence="7 8" key="1">
    <citation type="submission" date="2015-03" db="EMBL/GenBank/DDBJ databases">
        <authorList>
            <person name="Morales-Cruz A."/>
            <person name="Amrine K.C."/>
            <person name="Cantu D."/>
        </authorList>
    </citation>
    <scope>NUCLEOTIDE SEQUENCE [LARGE SCALE GENOMIC DNA]</scope>
    <source>
        <strain evidence="7">DS831</strain>
    </source>
</reference>
<comment type="similarity">
    <text evidence="2">Belongs to the TspO/BZRP family.</text>
</comment>
<feature type="transmembrane region" description="Helical" evidence="6">
    <location>
        <begin position="121"/>
        <end position="141"/>
    </location>
</feature>
<keyword evidence="7" id="KW-0675">Receptor</keyword>
<dbReference type="PANTHER" id="PTHR10057:SF0">
    <property type="entry name" value="TRANSLOCATOR PROTEIN"/>
    <property type="match status" value="1"/>
</dbReference>
<gene>
    <name evidence="7" type="ORF">UCDDS831_g05544</name>
</gene>
<dbReference type="Pfam" id="PF03073">
    <property type="entry name" value="TspO_MBR"/>
    <property type="match status" value="1"/>
</dbReference>
<dbReference type="EMBL" id="LAQI01000113">
    <property type="protein sequence ID" value="KKY19339.1"/>
    <property type="molecule type" value="Genomic_DNA"/>
</dbReference>
<proteinExistence type="inferred from homology"/>
<evidence type="ECO:0000256" key="6">
    <source>
        <dbReference type="SAM" id="Phobius"/>
    </source>
</evidence>
<keyword evidence="5 6" id="KW-0472">Membrane</keyword>
<feature type="transmembrane region" description="Helical" evidence="6">
    <location>
        <begin position="153"/>
        <end position="172"/>
    </location>
</feature>
<comment type="caution">
    <text evidence="7">The sequence shown here is derived from an EMBL/GenBank/DDBJ whole genome shotgun (WGS) entry which is preliminary data.</text>
</comment>
<evidence type="ECO:0000256" key="1">
    <source>
        <dbReference type="ARBA" id="ARBA00004141"/>
    </source>
</evidence>
<evidence type="ECO:0000313" key="7">
    <source>
        <dbReference type="EMBL" id="KKY19339.1"/>
    </source>
</evidence>
<dbReference type="Proteomes" id="UP000034182">
    <property type="component" value="Unassembled WGS sequence"/>
</dbReference>
<dbReference type="Gene3D" id="1.20.1260.100">
    <property type="entry name" value="TspO/MBR protein"/>
    <property type="match status" value="1"/>
</dbReference>
<dbReference type="GO" id="GO:0005741">
    <property type="term" value="C:mitochondrial outer membrane"/>
    <property type="evidence" value="ECO:0007669"/>
    <property type="project" value="TreeGrafter"/>
</dbReference>
<reference evidence="7 8" key="2">
    <citation type="submission" date="2015-05" db="EMBL/GenBank/DDBJ databases">
        <title>Distinctive expansion of gene families associated with plant cell wall degradation and secondary metabolism in the genomes of grapevine trunk pathogens.</title>
        <authorList>
            <person name="Lawrence D.P."/>
            <person name="Travadon R."/>
            <person name="Rolshausen P.E."/>
            <person name="Baumgartner K."/>
        </authorList>
    </citation>
    <scope>NUCLEOTIDE SEQUENCE [LARGE SCALE GENOMIC DNA]</scope>
    <source>
        <strain evidence="7">DS831</strain>
    </source>
</reference>
<name>A0A0G2EA01_9PEZI</name>
<evidence type="ECO:0000256" key="2">
    <source>
        <dbReference type="ARBA" id="ARBA00007524"/>
    </source>
</evidence>
<protein>
    <submittedName>
        <fullName evidence="7">Putative benzodiazepine receptor family protein</fullName>
    </submittedName>
</protein>
<feature type="transmembrane region" description="Helical" evidence="6">
    <location>
        <begin position="56"/>
        <end position="75"/>
    </location>
</feature>
<feature type="transmembrane region" description="Helical" evidence="6">
    <location>
        <begin position="18"/>
        <end position="35"/>
    </location>
</feature>
<sequence>MTTFVPALTLPAAVFERPAAAILLPVVAGAGIGYLTRPQTDSTYDKLKRPKGRPPAWLFGPVWTLLYAGMGYASYRAWAAGLTSLDPIKADAAKQGATLYTIQLGLNLLWMPLFFGFGRPLAATVDIVALTGTVGCLAYTWSQVDQTSAWLMAPYLAWLSFATYLSAGFGYLNNWSFKDLDKTDKSE</sequence>
<dbReference type="InterPro" id="IPR038330">
    <property type="entry name" value="TspO/MBR-related_sf"/>
</dbReference>
<evidence type="ECO:0000256" key="5">
    <source>
        <dbReference type="ARBA" id="ARBA00023136"/>
    </source>
</evidence>
<evidence type="ECO:0000313" key="8">
    <source>
        <dbReference type="Proteomes" id="UP000034182"/>
    </source>
</evidence>
<keyword evidence="3 6" id="KW-0812">Transmembrane</keyword>
<keyword evidence="4 6" id="KW-1133">Transmembrane helix</keyword>
<dbReference type="FunFam" id="1.20.1260.100:FF:000001">
    <property type="entry name" value="translocator protein 2"/>
    <property type="match status" value="1"/>
</dbReference>
<evidence type="ECO:0000256" key="4">
    <source>
        <dbReference type="ARBA" id="ARBA00022989"/>
    </source>
</evidence>
<dbReference type="GO" id="GO:0033013">
    <property type="term" value="P:tetrapyrrole metabolic process"/>
    <property type="evidence" value="ECO:0007669"/>
    <property type="project" value="UniProtKB-ARBA"/>
</dbReference>
<accession>A0A0G2EA01</accession>
<comment type="subcellular location">
    <subcellularLocation>
        <location evidence="1">Membrane</location>
        <topology evidence="1">Multi-pass membrane protein</topology>
    </subcellularLocation>
</comment>
<dbReference type="InterPro" id="IPR004307">
    <property type="entry name" value="TspO_MBR"/>
</dbReference>
<dbReference type="CDD" id="cd15904">
    <property type="entry name" value="TSPO_MBR"/>
    <property type="match status" value="1"/>
</dbReference>
<organism evidence="7 8">
    <name type="scientific">Diplodia seriata</name>
    <dbReference type="NCBI Taxonomy" id="420778"/>
    <lineage>
        <taxon>Eukaryota</taxon>
        <taxon>Fungi</taxon>
        <taxon>Dikarya</taxon>
        <taxon>Ascomycota</taxon>
        <taxon>Pezizomycotina</taxon>
        <taxon>Dothideomycetes</taxon>
        <taxon>Dothideomycetes incertae sedis</taxon>
        <taxon>Botryosphaeriales</taxon>
        <taxon>Botryosphaeriaceae</taxon>
        <taxon>Diplodia</taxon>
    </lineage>
</organism>
<evidence type="ECO:0000256" key="3">
    <source>
        <dbReference type="ARBA" id="ARBA00022692"/>
    </source>
</evidence>
<dbReference type="AlphaFoldDB" id="A0A0G2EA01"/>
<dbReference type="PANTHER" id="PTHR10057">
    <property type="entry name" value="PERIPHERAL-TYPE BENZODIAZEPINE RECEPTOR"/>
    <property type="match status" value="1"/>
</dbReference>